<organism evidence="2 3">
    <name type="scientific">Candidatus Mediterraneibacter faecavium</name>
    <dbReference type="NCBI Taxonomy" id="2838668"/>
    <lineage>
        <taxon>Bacteria</taxon>
        <taxon>Bacillati</taxon>
        <taxon>Bacillota</taxon>
        <taxon>Clostridia</taxon>
        <taxon>Lachnospirales</taxon>
        <taxon>Lachnospiraceae</taxon>
        <taxon>Mediterraneibacter</taxon>
    </lineage>
</organism>
<evidence type="ECO:0000313" key="3">
    <source>
        <dbReference type="Proteomes" id="UP000823902"/>
    </source>
</evidence>
<dbReference type="SUPFAM" id="SSF103473">
    <property type="entry name" value="MFS general substrate transporter"/>
    <property type="match status" value="1"/>
</dbReference>
<dbReference type="Gene3D" id="1.20.1250.20">
    <property type="entry name" value="MFS general substrate transporter like domains"/>
    <property type="match status" value="2"/>
</dbReference>
<feature type="transmembrane region" description="Helical" evidence="1">
    <location>
        <begin position="370"/>
        <end position="395"/>
    </location>
</feature>
<dbReference type="InterPro" id="IPR039672">
    <property type="entry name" value="MFS_2"/>
</dbReference>
<dbReference type="GO" id="GO:0005886">
    <property type="term" value="C:plasma membrane"/>
    <property type="evidence" value="ECO:0007669"/>
    <property type="project" value="TreeGrafter"/>
</dbReference>
<feature type="transmembrane region" description="Helical" evidence="1">
    <location>
        <begin position="272"/>
        <end position="293"/>
    </location>
</feature>
<gene>
    <name evidence="2" type="ORF">H9697_09105</name>
</gene>
<comment type="caution">
    <text evidence="2">The sequence shown here is derived from an EMBL/GenBank/DDBJ whole genome shotgun (WGS) entry which is preliminary data.</text>
</comment>
<feature type="transmembrane region" description="Helical" evidence="1">
    <location>
        <begin position="150"/>
        <end position="175"/>
    </location>
</feature>
<feature type="transmembrane region" description="Helical" evidence="1">
    <location>
        <begin position="110"/>
        <end position="129"/>
    </location>
</feature>
<evidence type="ECO:0000256" key="1">
    <source>
        <dbReference type="SAM" id="Phobius"/>
    </source>
</evidence>
<dbReference type="PANTHER" id="PTHR11328">
    <property type="entry name" value="MAJOR FACILITATOR SUPERFAMILY DOMAIN-CONTAINING PROTEIN"/>
    <property type="match status" value="1"/>
</dbReference>
<dbReference type="GO" id="GO:0008643">
    <property type="term" value="P:carbohydrate transport"/>
    <property type="evidence" value="ECO:0007669"/>
    <property type="project" value="InterPro"/>
</dbReference>
<feature type="transmembrane region" description="Helical" evidence="1">
    <location>
        <begin position="85"/>
        <end position="104"/>
    </location>
</feature>
<dbReference type="Pfam" id="PF13347">
    <property type="entry name" value="MFS_2"/>
    <property type="match status" value="1"/>
</dbReference>
<dbReference type="CDD" id="cd17332">
    <property type="entry name" value="MFS_MelB_like"/>
    <property type="match status" value="1"/>
</dbReference>
<sequence length="455" mass="50515">MGNNQIAKTNKSVAFSYAMGSVGTNISWYIINNYLNLFYTDIVTLSAGAISLIMVIARVWDAINDPMMGFIVDRTKSRWGKFRPWLMFAPPFLAVFNILTFTVFPVEGVAKVVLCLVLYIGAGMSYTAVQVPYNSLLNRLSKDSQARMDYVTASQVGSSVIQVVMSAVIMSMILFFSASDAPNAKGFFISVLICNLVMIPFVWLCAKFCKEQVVTEQPQAAAPRRPLMESLKDVAKNKYMLMLLFSLFVGCIAVIGRMSVLSYYVIYVMNSYTLISIMFTTLTLTQLVGNLFLPIATRKFGKIRWFLIMMMAWSIGCILLFFIPATNTVLIMVVTAVIGFAASSSSICFGMMADCIVYGDFKMGVRDEGFVFSFQSLSVKLGTAIVGAVAIPLLYAVGYTPNVEQTQTVSTMINMIVNVVPGVLNIIAIIPMFWYKLDEKTVNDMTQKLEERKEA</sequence>
<dbReference type="InterPro" id="IPR036259">
    <property type="entry name" value="MFS_trans_sf"/>
</dbReference>
<keyword evidence="1" id="KW-0812">Transmembrane</keyword>
<feature type="transmembrane region" description="Helical" evidence="1">
    <location>
        <begin position="37"/>
        <end position="60"/>
    </location>
</feature>
<proteinExistence type="predicted"/>
<dbReference type="EMBL" id="DWVY01000047">
    <property type="protein sequence ID" value="HJC75084.1"/>
    <property type="molecule type" value="Genomic_DNA"/>
</dbReference>
<feature type="transmembrane region" description="Helical" evidence="1">
    <location>
        <begin position="305"/>
        <end position="323"/>
    </location>
</feature>
<feature type="transmembrane region" description="Helical" evidence="1">
    <location>
        <begin position="329"/>
        <end position="358"/>
    </location>
</feature>
<feature type="transmembrane region" description="Helical" evidence="1">
    <location>
        <begin position="415"/>
        <end position="435"/>
    </location>
</feature>
<dbReference type="NCBIfam" id="TIGR00792">
    <property type="entry name" value="gph"/>
    <property type="match status" value="1"/>
</dbReference>
<feature type="transmembrane region" description="Helical" evidence="1">
    <location>
        <begin position="187"/>
        <end position="206"/>
    </location>
</feature>
<feature type="transmembrane region" description="Helical" evidence="1">
    <location>
        <begin position="12"/>
        <end position="31"/>
    </location>
</feature>
<keyword evidence="1" id="KW-0472">Membrane</keyword>
<dbReference type="AlphaFoldDB" id="A0A9D2TM40"/>
<dbReference type="Proteomes" id="UP000823902">
    <property type="component" value="Unassembled WGS sequence"/>
</dbReference>
<dbReference type="PANTHER" id="PTHR11328:SF24">
    <property type="entry name" value="MAJOR FACILITATOR SUPERFAMILY (MFS) PROFILE DOMAIN-CONTAINING PROTEIN"/>
    <property type="match status" value="1"/>
</dbReference>
<dbReference type="InterPro" id="IPR001927">
    <property type="entry name" value="Na/Gal_symport"/>
</dbReference>
<dbReference type="GO" id="GO:0015293">
    <property type="term" value="F:symporter activity"/>
    <property type="evidence" value="ECO:0007669"/>
    <property type="project" value="InterPro"/>
</dbReference>
<protein>
    <submittedName>
        <fullName evidence="2">Glycoside-pentoside-hexuronide (GPH):cation symporter</fullName>
    </submittedName>
</protein>
<reference evidence="2" key="2">
    <citation type="submission" date="2021-04" db="EMBL/GenBank/DDBJ databases">
        <authorList>
            <person name="Gilroy R."/>
        </authorList>
    </citation>
    <scope>NUCLEOTIDE SEQUENCE</scope>
    <source>
        <strain evidence="2">CHK196-7946</strain>
    </source>
</reference>
<accession>A0A9D2TM40</accession>
<feature type="transmembrane region" description="Helical" evidence="1">
    <location>
        <begin position="241"/>
        <end position="266"/>
    </location>
</feature>
<reference evidence="2" key="1">
    <citation type="journal article" date="2021" name="PeerJ">
        <title>Extensive microbial diversity within the chicken gut microbiome revealed by metagenomics and culture.</title>
        <authorList>
            <person name="Gilroy R."/>
            <person name="Ravi A."/>
            <person name="Getino M."/>
            <person name="Pursley I."/>
            <person name="Horton D.L."/>
            <person name="Alikhan N.F."/>
            <person name="Baker D."/>
            <person name="Gharbi K."/>
            <person name="Hall N."/>
            <person name="Watson M."/>
            <person name="Adriaenssens E.M."/>
            <person name="Foster-Nyarko E."/>
            <person name="Jarju S."/>
            <person name="Secka A."/>
            <person name="Antonio M."/>
            <person name="Oren A."/>
            <person name="Chaudhuri R.R."/>
            <person name="La Ragione R."/>
            <person name="Hildebrand F."/>
            <person name="Pallen M.J."/>
        </authorList>
    </citation>
    <scope>NUCLEOTIDE SEQUENCE</scope>
    <source>
        <strain evidence="2">CHK196-7946</strain>
    </source>
</reference>
<keyword evidence="1" id="KW-1133">Transmembrane helix</keyword>
<evidence type="ECO:0000313" key="2">
    <source>
        <dbReference type="EMBL" id="HJC75084.1"/>
    </source>
</evidence>
<dbReference type="GO" id="GO:0006814">
    <property type="term" value="P:sodium ion transport"/>
    <property type="evidence" value="ECO:0007669"/>
    <property type="project" value="InterPro"/>
</dbReference>
<name>A0A9D2TM40_9FIRM</name>